<dbReference type="STRING" id="1754191.A0A1Y1V5G4"/>
<comment type="caution">
    <text evidence="2">The sequence shown here is derived from an EMBL/GenBank/DDBJ whole genome shotgun (WGS) entry which is preliminary data.</text>
</comment>
<evidence type="ECO:0000256" key="1">
    <source>
        <dbReference type="SAM" id="Phobius"/>
    </source>
</evidence>
<reference evidence="2 3" key="1">
    <citation type="submission" date="2016-08" db="EMBL/GenBank/DDBJ databases">
        <title>Genomes of anaerobic fungi encode conserved fungal cellulosomes for biomass hydrolysis.</title>
        <authorList>
            <consortium name="DOE Joint Genome Institute"/>
            <person name="Haitjema C.H."/>
            <person name="Gilmore S.P."/>
            <person name="Henske J.K."/>
            <person name="Solomon K.V."/>
            <person name="De Groot R."/>
            <person name="Kuo A."/>
            <person name="Mondo S.J."/>
            <person name="Salamov A.A."/>
            <person name="Labutti K."/>
            <person name="Zhao Z."/>
            <person name="Chiniquy J."/>
            <person name="Barry K."/>
            <person name="Brewer H.M."/>
            <person name="Purvine S.O."/>
            <person name="Wright A.T."/>
            <person name="Boxma B."/>
            <person name="Van Alen T."/>
            <person name="Hackstein J.H."/>
            <person name="Baker S.E."/>
            <person name="Grigoriev I.V."/>
            <person name="O'Malley M.A."/>
        </authorList>
    </citation>
    <scope>NUCLEOTIDE SEQUENCE [LARGE SCALE GENOMIC DNA]</scope>
    <source>
        <strain evidence="3">finn</strain>
    </source>
</reference>
<feature type="transmembrane region" description="Helical" evidence="1">
    <location>
        <begin position="75"/>
        <end position="98"/>
    </location>
</feature>
<evidence type="ECO:0000313" key="3">
    <source>
        <dbReference type="Proteomes" id="UP000193719"/>
    </source>
</evidence>
<dbReference type="Proteomes" id="UP000193719">
    <property type="component" value="Unassembled WGS sequence"/>
</dbReference>
<feature type="transmembrane region" description="Helical" evidence="1">
    <location>
        <begin position="236"/>
        <end position="261"/>
    </location>
</feature>
<feature type="transmembrane region" description="Helical" evidence="1">
    <location>
        <begin position="194"/>
        <end position="216"/>
    </location>
</feature>
<keyword evidence="1" id="KW-0812">Transmembrane</keyword>
<protein>
    <submittedName>
        <fullName evidence="2">Uncharacterized protein</fullName>
    </submittedName>
</protein>
<keyword evidence="3" id="KW-1185">Reference proteome</keyword>
<feature type="transmembrane region" description="Helical" evidence="1">
    <location>
        <begin position="287"/>
        <end position="310"/>
    </location>
</feature>
<reference evidence="2 3" key="2">
    <citation type="submission" date="2016-08" db="EMBL/GenBank/DDBJ databases">
        <title>Pervasive Adenine N6-methylation of Active Genes in Fungi.</title>
        <authorList>
            <consortium name="DOE Joint Genome Institute"/>
            <person name="Mondo S.J."/>
            <person name="Dannebaum R.O."/>
            <person name="Kuo R.C."/>
            <person name="Labutti K."/>
            <person name="Haridas S."/>
            <person name="Kuo A."/>
            <person name="Salamov A."/>
            <person name="Ahrendt S.R."/>
            <person name="Lipzen A."/>
            <person name="Sullivan W."/>
            <person name="Andreopoulos W.B."/>
            <person name="Clum A."/>
            <person name="Lindquist E."/>
            <person name="Daum C."/>
            <person name="Ramamoorthy G.K."/>
            <person name="Gryganskyi A."/>
            <person name="Culley D."/>
            <person name="Magnuson J.K."/>
            <person name="James T.Y."/>
            <person name="O'Malley M.A."/>
            <person name="Stajich J.E."/>
            <person name="Spatafora J.W."/>
            <person name="Visel A."/>
            <person name="Grigoriev I.V."/>
        </authorList>
    </citation>
    <scope>NUCLEOTIDE SEQUENCE [LARGE SCALE GENOMIC DNA]</scope>
    <source>
        <strain evidence="3">finn</strain>
    </source>
</reference>
<gene>
    <name evidence="2" type="ORF">BCR36DRAFT_330509</name>
</gene>
<proteinExistence type="predicted"/>
<dbReference type="OrthoDB" id="2151137at2759"/>
<organism evidence="2 3">
    <name type="scientific">Piromyces finnis</name>
    <dbReference type="NCBI Taxonomy" id="1754191"/>
    <lineage>
        <taxon>Eukaryota</taxon>
        <taxon>Fungi</taxon>
        <taxon>Fungi incertae sedis</taxon>
        <taxon>Chytridiomycota</taxon>
        <taxon>Chytridiomycota incertae sedis</taxon>
        <taxon>Neocallimastigomycetes</taxon>
        <taxon>Neocallimastigales</taxon>
        <taxon>Neocallimastigaceae</taxon>
        <taxon>Piromyces</taxon>
    </lineage>
</organism>
<name>A0A1Y1V5G4_9FUNG</name>
<keyword evidence="1" id="KW-1133">Transmembrane helix</keyword>
<keyword evidence="1" id="KW-0472">Membrane</keyword>
<dbReference type="AlphaFoldDB" id="A0A1Y1V5G4"/>
<dbReference type="EMBL" id="MCFH01000030">
    <property type="protein sequence ID" value="ORX47665.1"/>
    <property type="molecule type" value="Genomic_DNA"/>
</dbReference>
<sequence length="468" mass="55485">MLTVEEINSLSSRVNYNYTLNNERSYFIENGQNATLFQWLKSKGTSFDCYIRFLNETNTSDVKLLNDKIDFARTIFYAFLKPFQSQFFYWTLLLLIMYKFNTRRPIIKLILYHYTFRAIGDIIEQLGKLLPYYHSMGSNGKCISTLSYTEQHPLKWFLTRQINSFFWYTGEIIGDWYPLLRTKAVTSNKGALKILYTTCIIYNISKLTVPISQLFVSPTMLYVNGEYNWDYVNKYYNYYWCLQALIIFSTFVYELVIYLILKKEQFDKTNTEYGFLKKFRLISEFRIIISAVVAIIAFPFLFTVSAMKIYFFYSGTEKRAINVSVEDFRIVVTNVQYMIIFIDQILLLNSKFDGRNIMKSNGNSSYYYSSDGNKTSGDYHNYYTGILHSQDTNVEKIVFNHNIDNKDNNKINKLNNGNNNEIPFQMNDNYNNNKMNTNLDPLRYNKYNNRSSYPSFNRISYNPNHYPY</sequence>
<accession>A0A1Y1V5G4</accession>
<evidence type="ECO:0000313" key="2">
    <source>
        <dbReference type="EMBL" id="ORX47665.1"/>
    </source>
</evidence>